<dbReference type="PANTHER" id="PTHR33375:SF1">
    <property type="entry name" value="CHROMOSOME-PARTITIONING PROTEIN PARB-RELATED"/>
    <property type="match status" value="1"/>
</dbReference>
<dbReference type="InterPro" id="IPR050336">
    <property type="entry name" value="Chromosome_partition/occlusion"/>
</dbReference>
<reference evidence="3 4" key="1">
    <citation type="submission" date="2019-12" db="EMBL/GenBank/DDBJ databases">
        <title>Litoreibacter badius sp. nov., a novel bacteriochlorophyll a-containing bacterium in the genus Litoreibacter.</title>
        <authorList>
            <person name="Kanamuro M."/>
            <person name="Takabe Y."/>
            <person name="Mori K."/>
            <person name="Takaichi S."/>
            <person name="Hanada S."/>
        </authorList>
    </citation>
    <scope>NUCLEOTIDE SEQUENCE [LARGE SCALE GENOMIC DNA]</scope>
    <source>
        <strain evidence="3 4">K6</strain>
    </source>
</reference>
<dbReference type="InterPro" id="IPR036086">
    <property type="entry name" value="ParB/Sulfiredoxin_sf"/>
</dbReference>
<dbReference type="AlphaFoldDB" id="A0A6N6JMU9"/>
<evidence type="ECO:0000313" key="3">
    <source>
        <dbReference type="EMBL" id="GFE67260.1"/>
    </source>
</evidence>
<sequence length="341" mass="37539">MARGLKRSLLKDIGKSAVDADEAQPPVDDGTSNATPKAFKRASAGAGSAWKAGALAETQAGLDEAREAMVSDVLNGDQVLEIDPNMIRDPVGTDRRSDWMKQEGFRELVESIKANGQDLPILVWPEDPNWRPDALEPKNLERIQFLLLAGRRRCEAARLLCRPVRAVIASQEGRDGPEATFQMLVLRFRENEKRDDLSAFERQVSIGQMYEELRSSSETKLTAKAFAERIGVHESVVSRARAVFKAKDEILNAFKNVYELSFNDFQKVLAHLSDDGAQPAKKPPAAAQKLKVVRKVGSRNLSVETTDGKLSIKTTGLKINKAQLEGLGDLVADYLNNKGAD</sequence>
<evidence type="ECO:0000259" key="2">
    <source>
        <dbReference type="SMART" id="SM00470"/>
    </source>
</evidence>
<dbReference type="RefSeq" id="WP_159811059.1">
    <property type="nucleotide sequence ID" value="NZ_BLJE01000009.1"/>
</dbReference>
<dbReference type="GO" id="GO:0007059">
    <property type="term" value="P:chromosome segregation"/>
    <property type="evidence" value="ECO:0007669"/>
    <property type="project" value="TreeGrafter"/>
</dbReference>
<accession>A0A6N6JMU9</accession>
<dbReference type="GO" id="GO:0005694">
    <property type="term" value="C:chromosome"/>
    <property type="evidence" value="ECO:0007669"/>
    <property type="project" value="TreeGrafter"/>
</dbReference>
<dbReference type="CDD" id="cd16405">
    <property type="entry name" value="RepB_like_N"/>
    <property type="match status" value="1"/>
</dbReference>
<dbReference type="OrthoDB" id="7812542at2"/>
<dbReference type="Gene3D" id="1.10.10.2830">
    <property type="match status" value="1"/>
</dbReference>
<dbReference type="Pfam" id="PF02195">
    <property type="entry name" value="ParB_N"/>
    <property type="match status" value="1"/>
</dbReference>
<dbReference type="Gene3D" id="3.90.1530.30">
    <property type="match status" value="1"/>
</dbReference>
<feature type="domain" description="ParB-like N-terminal" evidence="2">
    <location>
        <begin position="80"/>
        <end position="192"/>
    </location>
</feature>
<evidence type="ECO:0000256" key="1">
    <source>
        <dbReference type="SAM" id="MobiDB-lite"/>
    </source>
</evidence>
<dbReference type="EMBL" id="BLJE01000009">
    <property type="protein sequence ID" value="GFE67260.1"/>
    <property type="molecule type" value="Genomic_DNA"/>
</dbReference>
<evidence type="ECO:0000313" key="4">
    <source>
        <dbReference type="Proteomes" id="UP000436822"/>
    </source>
</evidence>
<dbReference type="Proteomes" id="UP000436822">
    <property type="component" value="Unassembled WGS sequence"/>
</dbReference>
<dbReference type="SUPFAM" id="SSF109709">
    <property type="entry name" value="KorB DNA-binding domain-like"/>
    <property type="match status" value="1"/>
</dbReference>
<comment type="caution">
    <text evidence="3">The sequence shown here is derived from an EMBL/GenBank/DDBJ whole genome shotgun (WGS) entry which is preliminary data.</text>
</comment>
<dbReference type="InterPro" id="IPR037972">
    <property type="entry name" value="RepB_N"/>
</dbReference>
<proteinExistence type="predicted"/>
<protein>
    <recommendedName>
        <fullName evidence="2">ParB-like N-terminal domain-containing protein</fullName>
    </recommendedName>
</protein>
<keyword evidence="4" id="KW-1185">Reference proteome</keyword>
<dbReference type="InterPro" id="IPR003115">
    <property type="entry name" value="ParB_N"/>
</dbReference>
<feature type="region of interest" description="Disordered" evidence="1">
    <location>
        <begin position="15"/>
        <end position="40"/>
    </location>
</feature>
<dbReference type="SMART" id="SM00470">
    <property type="entry name" value="ParB"/>
    <property type="match status" value="1"/>
</dbReference>
<dbReference type="SUPFAM" id="SSF110849">
    <property type="entry name" value="ParB/Sulfiredoxin"/>
    <property type="match status" value="1"/>
</dbReference>
<dbReference type="PANTHER" id="PTHR33375">
    <property type="entry name" value="CHROMOSOME-PARTITIONING PROTEIN PARB-RELATED"/>
    <property type="match status" value="1"/>
</dbReference>
<name>A0A6N6JMU9_9RHOB</name>
<gene>
    <name evidence="3" type="ORF">KIN_43340</name>
</gene>
<organism evidence="3 4">
    <name type="scientific">Litoreibacter roseus</name>
    <dbReference type="NCBI Taxonomy" id="2601869"/>
    <lineage>
        <taxon>Bacteria</taxon>
        <taxon>Pseudomonadati</taxon>
        <taxon>Pseudomonadota</taxon>
        <taxon>Alphaproteobacteria</taxon>
        <taxon>Rhodobacterales</taxon>
        <taxon>Roseobacteraceae</taxon>
        <taxon>Litoreibacter</taxon>
    </lineage>
</organism>